<comment type="caution">
    <text evidence="2">The sequence shown here is derived from an EMBL/GenBank/DDBJ whole genome shotgun (WGS) entry which is preliminary data.</text>
</comment>
<name>A0A742ZNV5_SALER</name>
<dbReference type="SUPFAM" id="SSF56954">
    <property type="entry name" value="Outer membrane efflux proteins (OEP)"/>
    <property type="match status" value="1"/>
</dbReference>
<dbReference type="GO" id="GO:0009279">
    <property type="term" value="C:cell outer membrane"/>
    <property type="evidence" value="ECO:0007669"/>
    <property type="project" value="UniProtKB-SubCell"/>
</dbReference>
<dbReference type="GO" id="GO:0015562">
    <property type="term" value="F:efflux transmembrane transporter activity"/>
    <property type="evidence" value="ECO:0007669"/>
    <property type="project" value="InterPro"/>
</dbReference>
<accession>A0A742ZNV5</accession>
<feature type="chain" id="PRO_5027649124" description="TolC family protein" evidence="1">
    <location>
        <begin position="22"/>
        <end position="404"/>
    </location>
</feature>
<protein>
    <recommendedName>
        <fullName evidence="3">TolC family protein</fullName>
    </recommendedName>
</protein>
<evidence type="ECO:0000313" key="2">
    <source>
        <dbReference type="EMBL" id="HAF1614457.1"/>
    </source>
</evidence>
<evidence type="ECO:0008006" key="3">
    <source>
        <dbReference type="Google" id="ProtNLM"/>
    </source>
</evidence>
<evidence type="ECO:0000256" key="1">
    <source>
        <dbReference type="SAM" id="SignalP"/>
    </source>
</evidence>
<gene>
    <name evidence="2" type="ORF">G9B49_003439</name>
</gene>
<dbReference type="Gene3D" id="1.20.1600.10">
    <property type="entry name" value="Outer membrane efflux proteins (OEP)"/>
    <property type="match status" value="1"/>
</dbReference>
<organism evidence="2">
    <name type="scientific">Salmonella enterica</name>
    <name type="common">Salmonella choleraesuis</name>
    <dbReference type="NCBI Taxonomy" id="28901"/>
    <lineage>
        <taxon>Bacteria</taxon>
        <taxon>Pseudomonadati</taxon>
        <taxon>Pseudomonadota</taxon>
        <taxon>Gammaproteobacteria</taxon>
        <taxon>Enterobacterales</taxon>
        <taxon>Enterobacteriaceae</taxon>
        <taxon>Salmonella</taxon>
    </lineage>
</organism>
<sequence length="404" mass="47078">MDKRLINILLFLLLTSCNVKASEKCMVNKWFESGLKSRDINLDLAVNDEDKNGLLLSQLPSLSLSAGKGISKAKDSRDLINVRNYIPQLSASLNLYSGGRVLLDFEENALEHDLLSSRVFSERNIYVYNLLSAVFLLKTIISNKKEITDQIKILKKNEEVYKYLVESGKKPRIELELISSGIEDLMTQYTVLNNNYNKLVFDTKSKFSIPENELMNINYSDFNGCVDYQDIQMIQREYKYEKLKKDIHIKRIESQLLPDVTLSTGASPVHDETKINYHRLDYQVSVALTFNLASVFKLNNDKQIELMRFRQKELHYEDAVMIFFNKKNEVNTELKNINLQIDVLYKSIAIEERKLNYVKEQLDSGRESFLYYMDMLNQMLSLKSRVSGLINQRDYYEVLSNFYN</sequence>
<proteinExistence type="predicted"/>
<keyword evidence="1" id="KW-0732">Signal</keyword>
<reference evidence="2" key="2">
    <citation type="submission" date="2020-02" db="EMBL/GenBank/DDBJ databases">
        <authorList>
            <consortium name="NCBI Pathogen Detection Project"/>
        </authorList>
    </citation>
    <scope>NUCLEOTIDE SEQUENCE</scope>
    <source>
        <strain evidence="2">MA.03-3818</strain>
    </source>
</reference>
<dbReference type="PROSITE" id="PS51257">
    <property type="entry name" value="PROKAR_LIPOPROTEIN"/>
    <property type="match status" value="1"/>
</dbReference>
<dbReference type="AlphaFoldDB" id="A0A742ZNV5"/>
<reference evidence="2" key="1">
    <citation type="journal article" date="2018" name="Genome Biol.">
        <title>SKESA: strategic k-mer extension for scrupulous assemblies.</title>
        <authorList>
            <person name="Souvorov A."/>
            <person name="Agarwala R."/>
            <person name="Lipman D.J."/>
        </authorList>
    </citation>
    <scope>NUCLEOTIDE SEQUENCE</scope>
    <source>
        <strain evidence="2">MA.03-3818</strain>
    </source>
</reference>
<dbReference type="EMBL" id="DAAUKO010000009">
    <property type="protein sequence ID" value="HAF1614457.1"/>
    <property type="molecule type" value="Genomic_DNA"/>
</dbReference>
<feature type="signal peptide" evidence="1">
    <location>
        <begin position="1"/>
        <end position="21"/>
    </location>
</feature>